<evidence type="ECO:0000259" key="1">
    <source>
        <dbReference type="Pfam" id="PF00934"/>
    </source>
</evidence>
<evidence type="ECO:0000313" key="3">
    <source>
        <dbReference type="Proteomes" id="UP001059836"/>
    </source>
</evidence>
<dbReference type="EMBL" id="CP045809">
    <property type="protein sequence ID" value="QHN36258.1"/>
    <property type="molecule type" value="Genomic_DNA"/>
</dbReference>
<dbReference type="Proteomes" id="UP001059836">
    <property type="component" value="Chromosome"/>
</dbReference>
<gene>
    <name evidence="2" type="ORF">GII31_16670</name>
</gene>
<name>A0ABX6IK27_9ACTN</name>
<keyword evidence="3" id="KW-1185">Reference proteome</keyword>
<proteinExistence type="predicted"/>
<dbReference type="RefSeq" id="WP_213244524.1">
    <property type="nucleotide sequence ID" value="NZ_CP045806.1"/>
</dbReference>
<reference evidence="2" key="1">
    <citation type="journal article" date="2021" name="Nat. Microbiol.">
        <title>Cocultivation of an ultrasmall environmental parasitic bacterium with lytic ability against bacteria associated with wastewater foams.</title>
        <authorList>
            <person name="Batinovic S."/>
            <person name="Rose J.J.A."/>
            <person name="Ratcliffe J."/>
            <person name="Seviour R.J."/>
            <person name="Petrovski S."/>
        </authorList>
    </citation>
    <scope>NUCLEOTIDE SEQUENCE</scope>
    <source>
        <strain evidence="2">CON9</strain>
    </source>
</reference>
<dbReference type="InterPro" id="IPR000084">
    <property type="entry name" value="PE-PGRS_N"/>
</dbReference>
<accession>A0ABX6IK27</accession>
<evidence type="ECO:0000313" key="2">
    <source>
        <dbReference type="EMBL" id="QHN36258.1"/>
    </source>
</evidence>
<dbReference type="Gene3D" id="1.10.287.850">
    <property type="entry name" value="HP0062-like domain"/>
    <property type="match status" value="1"/>
</dbReference>
<organism evidence="2 3">
    <name type="scientific">Gordonia pseudamarae</name>
    <dbReference type="NCBI Taxonomy" id="2831662"/>
    <lineage>
        <taxon>Bacteria</taxon>
        <taxon>Bacillati</taxon>
        <taxon>Actinomycetota</taxon>
        <taxon>Actinomycetes</taxon>
        <taxon>Mycobacteriales</taxon>
        <taxon>Gordoniaceae</taxon>
        <taxon>Gordonia</taxon>
    </lineage>
</organism>
<feature type="domain" description="PE" evidence="1">
    <location>
        <begin position="8"/>
        <end position="93"/>
    </location>
</feature>
<sequence>MTTHDFWVDAHALRVTAAQFDTYAERICDVARTRGPALTVRPAALDEVSAGVARSAGAGGDRFVSEIDSGAAELRAVAVVLRAHADEVDTADERLATRLRL</sequence>
<protein>
    <submittedName>
        <fullName evidence="2">PE domain-containing protein</fullName>
    </submittedName>
</protein>
<dbReference type="Pfam" id="PF00934">
    <property type="entry name" value="PE"/>
    <property type="match status" value="1"/>
</dbReference>